<protein>
    <recommendedName>
        <fullName evidence="4">Reprolysin-like metallo-peptidase family M12B</fullName>
    </recommendedName>
</protein>
<dbReference type="Proteomes" id="UP000545074">
    <property type="component" value="Unassembled WGS sequence"/>
</dbReference>
<reference evidence="2 3" key="1">
    <citation type="submission" date="2020-07" db="EMBL/GenBank/DDBJ databases">
        <title>Diversity of carbapenemase encoding genes among Pseudomonas putida group clinical isolates in a tertiary Brazilian hospital.</title>
        <authorList>
            <person name="Alberto-Lei F."/>
            <person name="Nodari C.S."/>
            <person name="Streling A.P."/>
            <person name="Paulino J.T."/>
            <person name="Bessa-Neto F.O."/>
            <person name="Cayo R."/>
            <person name="Gales A.C."/>
        </authorList>
    </citation>
    <scope>NUCLEOTIDE SEQUENCE [LARGE SCALE GENOMIC DNA]</scope>
    <source>
        <strain evidence="2 3">12815</strain>
    </source>
</reference>
<keyword evidence="1" id="KW-0732">Signal</keyword>
<dbReference type="EMBL" id="JACGCX010000007">
    <property type="protein sequence ID" value="MBA6098041.1"/>
    <property type="molecule type" value="Genomic_DNA"/>
</dbReference>
<accession>A0A7W2KGE3</accession>
<proteinExistence type="predicted"/>
<dbReference type="AlphaFoldDB" id="A0A7W2KGE3"/>
<organism evidence="2 3">
    <name type="scientific">Pseudomonas juntendi</name>
    <dbReference type="NCBI Taxonomy" id="2666183"/>
    <lineage>
        <taxon>Bacteria</taxon>
        <taxon>Pseudomonadati</taxon>
        <taxon>Pseudomonadota</taxon>
        <taxon>Gammaproteobacteria</taxon>
        <taxon>Pseudomonadales</taxon>
        <taxon>Pseudomonadaceae</taxon>
        <taxon>Pseudomonas</taxon>
    </lineage>
</organism>
<feature type="signal peptide" evidence="1">
    <location>
        <begin position="1"/>
        <end position="24"/>
    </location>
</feature>
<dbReference type="RefSeq" id="WP_182389520.1">
    <property type="nucleotide sequence ID" value="NZ_BQIO01000035.1"/>
</dbReference>
<name>A0A7W2KGE3_9PSED</name>
<evidence type="ECO:0000256" key="1">
    <source>
        <dbReference type="SAM" id="SignalP"/>
    </source>
</evidence>
<feature type="chain" id="PRO_5030869491" description="Reprolysin-like metallo-peptidase family M12B" evidence="1">
    <location>
        <begin position="25"/>
        <end position="205"/>
    </location>
</feature>
<dbReference type="SUPFAM" id="SSF55486">
    <property type="entry name" value="Metalloproteases ('zincins'), catalytic domain"/>
    <property type="match status" value="1"/>
</dbReference>
<comment type="caution">
    <text evidence="2">The sequence shown here is derived from an EMBL/GenBank/DDBJ whole genome shotgun (WGS) entry which is preliminary data.</text>
</comment>
<sequence>MARSFLASLLVYMTMALQASPTWAARTLVVTIYPHDELADVSNKQIDKDYVQPWLEEMRRISDHSIEIVFARDVAGITDIPYRQMPPEETHRVFTAAAHPQFRWQKSILLTRDSFGLNSEGEEYLGLAKLGYAHAIASLTSYGTLGHELGHLMNANHEAAEIRYNPWPCETFVYPARFSLRANCYRYSDQNRATIANHLDHALRN</sequence>
<evidence type="ECO:0000313" key="2">
    <source>
        <dbReference type="EMBL" id="MBA6098041.1"/>
    </source>
</evidence>
<evidence type="ECO:0008006" key="4">
    <source>
        <dbReference type="Google" id="ProtNLM"/>
    </source>
</evidence>
<evidence type="ECO:0000313" key="3">
    <source>
        <dbReference type="Proteomes" id="UP000545074"/>
    </source>
</evidence>
<gene>
    <name evidence="2" type="ORF">H4C80_12995</name>
</gene>